<accession>A0A1I3NLP4</accession>
<organism evidence="3 4">
    <name type="scientific">Natronobacterium gregoryi</name>
    <dbReference type="NCBI Taxonomy" id="44930"/>
    <lineage>
        <taxon>Archaea</taxon>
        <taxon>Methanobacteriati</taxon>
        <taxon>Methanobacteriota</taxon>
        <taxon>Stenosarchaea group</taxon>
        <taxon>Halobacteria</taxon>
        <taxon>Halobacteriales</taxon>
        <taxon>Natrialbaceae</taxon>
        <taxon>Natronobacterium</taxon>
    </lineage>
</organism>
<evidence type="ECO:0000313" key="3">
    <source>
        <dbReference type="EMBL" id="SFJ09900.1"/>
    </source>
</evidence>
<name>A0A1I3NLP4_9EURY</name>
<feature type="transmembrane region" description="Helical" evidence="2">
    <location>
        <begin position="41"/>
        <end position="65"/>
    </location>
</feature>
<evidence type="ECO:0000313" key="4">
    <source>
        <dbReference type="Proteomes" id="UP000182829"/>
    </source>
</evidence>
<feature type="compositionally biased region" description="Polar residues" evidence="1">
    <location>
        <begin position="132"/>
        <end position="148"/>
    </location>
</feature>
<dbReference type="Proteomes" id="UP000182829">
    <property type="component" value="Unassembled WGS sequence"/>
</dbReference>
<feature type="compositionally biased region" description="Basic and acidic residues" evidence="1">
    <location>
        <begin position="122"/>
        <end position="131"/>
    </location>
</feature>
<evidence type="ECO:0000256" key="2">
    <source>
        <dbReference type="SAM" id="Phobius"/>
    </source>
</evidence>
<evidence type="ECO:0000256" key="1">
    <source>
        <dbReference type="SAM" id="MobiDB-lite"/>
    </source>
</evidence>
<proteinExistence type="predicted"/>
<reference evidence="3 4" key="1">
    <citation type="submission" date="2016-10" db="EMBL/GenBank/DDBJ databases">
        <authorList>
            <person name="de Groot N.N."/>
        </authorList>
    </citation>
    <scope>NUCLEOTIDE SEQUENCE [LARGE SCALE GENOMIC DNA]</scope>
    <source>
        <strain evidence="3 4">SP2</strain>
    </source>
</reference>
<dbReference type="EMBL" id="FORO01000014">
    <property type="protein sequence ID" value="SFJ09900.1"/>
    <property type="molecule type" value="Genomic_DNA"/>
</dbReference>
<feature type="region of interest" description="Disordered" evidence="1">
    <location>
        <begin position="120"/>
        <end position="148"/>
    </location>
</feature>
<keyword evidence="2" id="KW-0812">Transmembrane</keyword>
<dbReference type="AlphaFoldDB" id="A0A1I3NLP4"/>
<sequence length="148" mass="15973">MASRDSSTEHSRIEGVLLLCLGLALVGYGVGQRTDTIEYSVPGVVSLVGGTTLLVWGAVTALPLVNAVEPRASTIVLARAVRLPEQIRGQHRRRRVITGPVSVFVHVVGIEFRRRCLRRKNRPETASEGTHRTSGTGSKQGSALHTLD</sequence>
<gene>
    <name evidence="3" type="ORF">SAMN05443661_11415</name>
</gene>
<keyword evidence="2" id="KW-1133">Transmembrane helix</keyword>
<protein>
    <submittedName>
        <fullName evidence="3">Uncharacterized protein</fullName>
    </submittedName>
</protein>
<keyword evidence="2" id="KW-0472">Membrane</keyword>